<feature type="compositionally biased region" description="Basic and acidic residues" evidence="21">
    <location>
        <begin position="554"/>
        <end position="565"/>
    </location>
</feature>
<keyword evidence="10" id="KW-0106">Calcium</keyword>
<feature type="region of interest" description="Disordered" evidence="21">
    <location>
        <begin position="348"/>
        <end position="713"/>
    </location>
</feature>
<evidence type="ECO:0000256" key="12">
    <source>
        <dbReference type="ARBA" id="ARBA00023136"/>
    </source>
</evidence>
<dbReference type="STRING" id="8496.A0A151NIE0"/>
<dbReference type="InterPro" id="IPR022070">
    <property type="entry name" value="Caprin-1_C"/>
</dbReference>
<dbReference type="InterPro" id="IPR001073">
    <property type="entry name" value="C1q_dom"/>
</dbReference>
<comment type="function">
    <text evidence="14">Promotes phosphorylation of the Wnt coreceptor LRP6, leading to increased activity of the canonical Wnt signaling pathway. Facilitates constitutive LRP6 phosphorylation by CDK14/CCNY during G2/M stage of the cell cycle, which may potentiate cells for Wnt signaling. May regulate the transport and translation of mRNAs, modulating for instance the expression of proteins involved in synaptic plasticity in neurons. Involved in regulation of growth as erythroblasts shift from a highly proliferative state towards their terminal phase of differentiation. May be involved in apoptosis.</text>
</comment>
<evidence type="ECO:0000256" key="10">
    <source>
        <dbReference type="ARBA" id="ARBA00022837"/>
    </source>
</evidence>
<dbReference type="InterPro" id="IPR041637">
    <property type="entry name" value="Caprin-1_dimer"/>
</dbReference>
<feature type="compositionally biased region" description="Basic and acidic residues" evidence="21">
    <location>
        <begin position="631"/>
        <end position="644"/>
    </location>
</feature>
<dbReference type="GO" id="GO:0046872">
    <property type="term" value="F:metal ion binding"/>
    <property type="evidence" value="ECO:0007669"/>
    <property type="project" value="UniProtKB-KW"/>
</dbReference>
<dbReference type="PROSITE" id="PS50871">
    <property type="entry name" value="C1Q"/>
    <property type="match status" value="1"/>
</dbReference>
<feature type="compositionally biased region" description="Basic and acidic residues" evidence="21">
    <location>
        <begin position="296"/>
        <end position="316"/>
    </location>
</feature>
<protein>
    <recommendedName>
        <fullName evidence="16">Caprin-2</fullName>
    </recommendedName>
    <alternativeName>
        <fullName evidence="18">C1q domain-containing protein 1</fullName>
    </alternativeName>
    <alternativeName>
        <fullName evidence="17">Cytoplasmic activation/proliferation-associated protein 2</fullName>
    </alternativeName>
    <alternativeName>
        <fullName evidence="19">RNA granule protein 140</fullName>
    </alternativeName>
</protein>
<evidence type="ECO:0000256" key="19">
    <source>
        <dbReference type="ARBA" id="ARBA00081559"/>
    </source>
</evidence>
<feature type="compositionally biased region" description="Polar residues" evidence="21">
    <location>
        <begin position="840"/>
        <end position="857"/>
    </location>
</feature>
<feature type="region of interest" description="Disordered" evidence="21">
    <location>
        <begin position="1130"/>
        <end position="1168"/>
    </location>
</feature>
<feature type="compositionally biased region" description="Low complexity" evidence="21">
    <location>
        <begin position="911"/>
        <end position="930"/>
    </location>
</feature>
<evidence type="ECO:0000256" key="14">
    <source>
        <dbReference type="ARBA" id="ARBA00059021"/>
    </source>
</evidence>
<evidence type="ECO:0000259" key="22">
    <source>
        <dbReference type="PROSITE" id="PS50871"/>
    </source>
</evidence>
<dbReference type="GO" id="GO:0005737">
    <property type="term" value="C:cytoplasm"/>
    <property type="evidence" value="ECO:0007669"/>
    <property type="project" value="UniProtKB-SubCell"/>
</dbReference>
<keyword evidence="7" id="KW-0341">Growth regulation</keyword>
<feature type="compositionally biased region" description="Basic and acidic residues" evidence="21">
    <location>
        <begin position="592"/>
        <end position="603"/>
    </location>
</feature>
<feature type="compositionally biased region" description="Basic and acidic residues" evidence="21">
    <location>
        <begin position="458"/>
        <end position="470"/>
    </location>
</feature>
<feature type="compositionally biased region" description="Polar residues" evidence="21">
    <location>
        <begin position="931"/>
        <end position="943"/>
    </location>
</feature>
<feature type="compositionally biased region" description="Basic and acidic residues" evidence="21">
    <location>
        <begin position="514"/>
        <end position="526"/>
    </location>
</feature>
<feature type="compositionally biased region" description="Polar residues" evidence="21">
    <location>
        <begin position="865"/>
        <end position="888"/>
    </location>
</feature>
<evidence type="ECO:0000256" key="1">
    <source>
        <dbReference type="ARBA" id="ARBA00004202"/>
    </source>
</evidence>
<dbReference type="GO" id="GO:0005886">
    <property type="term" value="C:plasma membrane"/>
    <property type="evidence" value="ECO:0007669"/>
    <property type="project" value="UniProtKB-SubCell"/>
</dbReference>
<dbReference type="InterPro" id="IPR008983">
    <property type="entry name" value="Tumour_necrosis_fac-like_dom"/>
</dbReference>
<feature type="compositionally biased region" description="Basic and acidic residues" evidence="21">
    <location>
        <begin position="477"/>
        <end position="488"/>
    </location>
</feature>
<keyword evidence="11" id="KW-0694">RNA-binding</keyword>
<feature type="compositionally biased region" description="Basic and acidic residues" evidence="21">
    <location>
        <begin position="611"/>
        <end position="623"/>
    </location>
</feature>
<evidence type="ECO:0000256" key="2">
    <source>
        <dbReference type="ARBA" id="ARBA00004496"/>
    </source>
</evidence>
<keyword evidence="13" id="KW-0652">Protein synthesis inhibitor</keyword>
<feature type="compositionally biased region" description="Polar residues" evidence="21">
    <location>
        <begin position="978"/>
        <end position="1019"/>
    </location>
</feature>
<dbReference type="Pfam" id="PF12287">
    <property type="entry name" value="Caprin-1_C"/>
    <property type="match status" value="1"/>
</dbReference>
<keyword evidence="4" id="KW-1003">Cell membrane</keyword>
<dbReference type="PRINTS" id="PR00007">
    <property type="entry name" value="COMPLEMNTC1Q"/>
</dbReference>
<evidence type="ECO:0000256" key="6">
    <source>
        <dbReference type="ARBA" id="ARBA00022553"/>
    </source>
</evidence>
<evidence type="ECO:0000256" key="4">
    <source>
        <dbReference type="ARBA" id="ARBA00022475"/>
    </source>
</evidence>
<keyword evidence="8" id="KW-0479">Metal-binding</keyword>
<feature type="coiled-coil region" evidence="20">
    <location>
        <begin position="93"/>
        <end position="181"/>
    </location>
</feature>
<evidence type="ECO:0000313" key="24">
    <source>
        <dbReference type="Proteomes" id="UP000050525"/>
    </source>
</evidence>
<dbReference type="PANTHER" id="PTHR22922">
    <property type="entry name" value="GPI-ANCHORED PROTEIN P137"/>
    <property type="match status" value="1"/>
</dbReference>
<feature type="domain" description="C1q" evidence="22">
    <location>
        <begin position="1189"/>
        <end position="1323"/>
    </location>
</feature>
<dbReference type="InterPro" id="IPR028816">
    <property type="entry name" value="Caprin"/>
</dbReference>
<dbReference type="Proteomes" id="UP000050525">
    <property type="component" value="Unassembled WGS sequence"/>
</dbReference>
<feature type="compositionally biased region" description="Basic and acidic residues" evidence="21">
    <location>
        <begin position="534"/>
        <end position="546"/>
    </location>
</feature>
<evidence type="ECO:0000313" key="23">
    <source>
        <dbReference type="EMBL" id="KYO36566.1"/>
    </source>
</evidence>
<evidence type="ECO:0000256" key="20">
    <source>
        <dbReference type="SAM" id="Coils"/>
    </source>
</evidence>
<feature type="region of interest" description="Disordered" evidence="21">
    <location>
        <begin position="795"/>
        <end position="817"/>
    </location>
</feature>
<evidence type="ECO:0000256" key="16">
    <source>
        <dbReference type="ARBA" id="ARBA00067331"/>
    </source>
</evidence>
<organism evidence="23 24">
    <name type="scientific">Alligator mississippiensis</name>
    <name type="common">American alligator</name>
    <dbReference type="NCBI Taxonomy" id="8496"/>
    <lineage>
        <taxon>Eukaryota</taxon>
        <taxon>Metazoa</taxon>
        <taxon>Chordata</taxon>
        <taxon>Craniata</taxon>
        <taxon>Vertebrata</taxon>
        <taxon>Euteleostomi</taxon>
        <taxon>Archelosauria</taxon>
        <taxon>Archosauria</taxon>
        <taxon>Crocodylia</taxon>
        <taxon>Alligatoridae</taxon>
        <taxon>Alligatorinae</taxon>
        <taxon>Alligator</taxon>
    </lineage>
</organism>
<dbReference type="FunFam" id="2.60.120.40:FF:000003">
    <property type="entry name" value="caprin-2 isoform X1"/>
    <property type="match status" value="1"/>
</dbReference>
<evidence type="ECO:0000256" key="11">
    <source>
        <dbReference type="ARBA" id="ARBA00022884"/>
    </source>
</evidence>
<evidence type="ECO:0000256" key="17">
    <source>
        <dbReference type="ARBA" id="ARBA00078232"/>
    </source>
</evidence>
<dbReference type="GO" id="GO:0030154">
    <property type="term" value="P:cell differentiation"/>
    <property type="evidence" value="ECO:0007669"/>
    <property type="project" value="UniProtKB-KW"/>
</dbReference>
<feature type="compositionally biased region" description="Low complexity" evidence="21">
    <location>
        <begin position="795"/>
        <end position="815"/>
    </location>
</feature>
<feature type="compositionally biased region" description="Basic and acidic residues" evidence="21">
    <location>
        <begin position="967"/>
        <end position="977"/>
    </location>
</feature>
<feature type="compositionally biased region" description="Basic and acidic residues" evidence="21">
    <location>
        <begin position="348"/>
        <end position="367"/>
    </location>
</feature>
<evidence type="ECO:0000256" key="21">
    <source>
        <dbReference type="SAM" id="MobiDB-lite"/>
    </source>
</evidence>
<dbReference type="Pfam" id="PF00386">
    <property type="entry name" value="C1q"/>
    <property type="match status" value="1"/>
</dbReference>
<feature type="region of interest" description="Disordered" evidence="21">
    <location>
        <begin position="1048"/>
        <end position="1072"/>
    </location>
</feature>
<keyword evidence="20" id="KW-0175">Coiled coil</keyword>
<evidence type="ECO:0000256" key="7">
    <source>
        <dbReference type="ARBA" id="ARBA00022604"/>
    </source>
</evidence>
<keyword evidence="6" id="KW-0597">Phosphoprotein</keyword>
<feature type="compositionally biased region" description="Polar residues" evidence="21">
    <location>
        <begin position="1152"/>
        <end position="1166"/>
    </location>
</feature>
<keyword evidence="9" id="KW-0221">Differentiation</keyword>
<dbReference type="SUPFAM" id="SSF49842">
    <property type="entry name" value="TNF-like"/>
    <property type="match status" value="1"/>
</dbReference>
<evidence type="ECO:0000256" key="15">
    <source>
        <dbReference type="ARBA" id="ARBA00064065"/>
    </source>
</evidence>
<name>A0A151NIE0_ALLMI</name>
<feature type="compositionally biased region" description="Basic and acidic residues" evidence="21">
    <location>
        <begin position="379"/>
        <end position="417"/>
    </location>
</feature>
<dbReference type="Pfam" id="PF18293">
    <property type="entry name" value="Caprin-1_dimer"/>
    <property type="match status" value="1"/>
</dbReference>
<keyword evidence="5" id="KW-0963">Cytoplasm</keyword>
<comment type="caution">
    <text evidence="23">The sequence shown here is derived from an EMBL/GenBank/DDBJ whole genome shotgun (WGS) entry which is preliminary data.</text>
</comment>
<dbReference type="GO" id="GO:0017148">
    <property type="term" value="P:negative regulation of translation"/>
    <property type="evidence" value="ECO:0007669"/>
    <property type="project" value="UniProtKB-KW"/>
</dbReference>
<evidence type="ECO:0000256" key="13">
    <source>
        <dbReference type="ARBA" id="ARBA00023193"/>
    </source>
</evidence>
<gene>
    <name evidence="23" type="primary">CAPRIN2-1</name>
    <name evidence="23" type="ORF">Y1Q_0024275</name>
</gene>
<sequence>MMLAVQQVAEDPVAKVENLAENKRENWRWGGLGALRLLSPIRFNGAAFPSPGSLPVAFSPLRGRGGQEHEAGQAAANTAQAYETYIENGIICLKHKIRNIEKKKLKLEDYKDRLKKGEALNQDQLEAVEKYDEVVHNLEFAKELQKTFSGLSQDLLKAQRKAQRRENLVKLEAEKKKLRTILQVQYVLQNFTQEHVQKDFKGGLNGAIYLPSKELDYLIRFAKLTCPERNESLSVEDQMEQSSLYFWDLLEGSEKPVVGTTYGHLKELLSKLLDSGYFENVPAPHNAMPLKELEEEGLREPERTRQLSKRESAKDPECLMELMKSEIQPQEFLNRRYLPAAECSIKKKPEESKPREAEYARKKEPPKSWEMLLDIEEQEQNRESLKPWESRVVEEEKPSKSWETCVREEEEKQKQQETPKPWVTHAREEQDSSKPWVTRVREQQEQKKLESPKPWVAKARDEQEQKKQEPPKAWVTKVKEGPEQKQELPKPWGSQTREEPEQKQEPSKPWAAPRAKEEPEQKKQELPKPWAAPRAREESEQKKQELPKPWVPPHAREVPEQKQEPSKPWAPPRAKEVPEQKQEPSKPWVPPRAKEVPEQKQEPSKPWAPPRAKEVPEQKKQELPKSWAPPHNREESGQKQEPPKAWETANRQQQELQQLQNPPKSLGAASVVPKDQIGPKKFDVEPKERRERRQKAELEVKQDGKADELSDEQGFDAVRKKEVSVGESCKLPRSLQSSVQVPKPVHQPAAEFCSTSTLPKDPVLRREKLQDLMTQIQGTYNFMQESILDFDKASPSAIVSSQPPSVSPAGSPVASKEQKLLSQNDFLQQPLQTAASPITLHGSNTSLASADQTLSGSETEDLVMPQTTQTSVPLSQETEKYTSPQPLYQTNSRISEPLIPQKMEVTQATIPLSSESQSPLPSSTSMSPVPQGQTFQSPPASSSSVTITAAPFQAMQTVFKVNAPLPPRKEQEIKEDSSYTAGYNQSFSTASTQTPPQCQLQSTHTAEQNSVSQESLPTVNYQPDGVVPVSNGSLAFYPAQTVIPRPAQPYLNSRGSVRGSTRGGRSLANSYRSPGGYKGFDAYRGSPSIVNGNYGQLQFPSRDYSGIPYSQKDINYQQCYKRGGIISGPRANSRAGWSDSSQVSSPERDNETFNSGDSGQGDSRSITPVDVPVTSQAATILPVHVYPLPQQMRVAFSAARTSNLAPGTLDQPIAFDLLLNNLGETFDIQLGRFNCPVNGTYVFIFHMLKLAVNVPLYVNLMKNEEVLVSAYANDGAPDHETASNHAVLQLFQGDQIWLRLHRGAIYGSSWKYSTFSGYLLYQD</sequence>
<keyword evidence="24" id="KW-1185">Reference proteome</keyword>
<comment type="similarity">
    <text evidence="3">Belongs to the caprin family.</text>
</comment>
<evidence type="ECO:0000256" key="8">
    <source>
        <dbReference type="ARBA" id="ARBA00022723"/>
    </source>
</evidence>
<comment type="subunit">
    <text evidence="15">Homotrimer; via C1q domain. Found in a complex with LRP6, CCNY and CDK14 during G2/M stage; CAPRIN2 functions as a scaffold for the complex by binding to CCNY via its N terminus and to CDK14 via its C terminus. Interacts with LRP5. Interacts with LRP6.</text>
</comment>
<feature type="compositionally biased region" description="Basic and acidic residues" evidence="21">
    <location>
        <begin position="439"/>
        <end position="451"/>
    </location>
</feature>
<evidence type="ECO:0000256" key="18">
    <source>
        <dbReference type="ARBA" id="ARBA00080108"/>
    </source>
</evidence>
<comment type="subcellular location">
    <subcellularLocation>
        <location evidence="1">Cell membrane</location>
        <topology evidence="1">Peripheral membrane protein</topology>
    </subcellularLocation>
    <subcellularLocation>
        <location evidence="2">Cytoplasm</location>
    </subcellularLocation>
</comment>
<dbReference type="EMBL" id="AKHW03002956">
    <property type="protein sequence ID" value="KYO36566.1"/>
    <property type="molecule type" value="Genomic_DNA"/>
</dbReference>
<feature type="region of interest" description="Disordered" evidence="21">
    <location>
        <begin position="911"/>
        <end position="943"/>
    </location>
</feature>
<feature type="compositionally biased region" description="Low complexity" evidence="21">
    <location>
        <begin position="1053"/>
        <end position="1066"/>
    </location>
</feature>
<feature type="region of interest" description="Disordered" evidence="21">
    <location>
        <begin position="840"/>
        <end position="888"/>
    </location>
</feature>
<feature type="compositionally biased region" description="Basic and acidic residues" evidence="21">
    <location>
        <begin position="677"/>
        <end position="708"/>
    </location>
</feature>
<evidence type="ECO:0000256" key="5">
    <source>
        <dbReference type="ARBA" id="ARBA00022490"/>
    </source>
</evidence>
<feature type="region of interest" description="Disordered" evidence="21">
    <location>
        <begin position="963"/>
        <end position="1019"/>
    </location>
</feature>
<feature type="compositionally biased region" description="Basic and acidic residues" evidence="21">
    <location>
        <begin position="496"/>
        <end position="506"/>
    </location>
</feature>
<proteinExistence type="inferred from homology"/>
<evidence type="ECO:0000256" key="3">
    <source>
        <dbReference type="ARBA" id="ARBA00007950"/>
    </source>
</evidence>
<keyword evidence="12" id="KW-0472">Membrane</keyword>
<dbReference type="Gene3D" id="2.60.120.40">
    <property type="match status" value="1"/>
</dbReference>
<dbReference type="SMART" id="SM00110">
    <property type="entry name" value="C1Q"/>
    <property type="match status" value="1"/>
</dbReference>
<dbReference type="GO" id="GO:0003723">
    <property type="term" value="F:RNA binding"/>
    <property type="evidence" value="ECO:0007669"/>
    <property type="project" value="UniProtKB-KW"/>
</dbReference>
<dbReference type="PANTHER" id="PTHR22922:SF5">
    <property type="entry name" value="CAPRIN-2"/>
    <property type="match status" value="1"/>
</dbReference>
<feature type="compositionally biased region" description="Basic and acidic residues" evidence="21">
    <location>
        <begin position="573"/>
        <end position="584"/>
    </location>
</feature>
<evidence type="ECO:0000256" key="9">
    <source>
        <dbReference type="ARBA" id="ARBA00022782"/>
    </source>
</evidence>
<feature type="region of interest" description="Disordered" evidence="21">
    <location>
        <begin position="295"/>
        <end position="316"/>
    </location>
</feature>
<reference evidence="23 24" key="1">
    <citation type="journal article" date="2012" name="Genome Biol.">
        <title>Sequencing three crocodilian genomes to illuminate the evolution of archosaurs and amniotes.</title>
        <authorList>
            <person name="St John J.A."/>
            <person name="Braun E.L."/>
            <person name="Isberg S.R."/>
            <person name="Miles L.G."/>
            <person name="Chong A.Y."/>
            <person name="Gongora J."/>
            <person name="Dalzell P."/>
            <person name="Moran C."/>
            <person name="Bed'hom B."/>
            <person name="Abzhanov A."/>
            <person name="Burgess S.C."/>
            <person name="Cooksey A.M."/>
            <person name="Castoe T.A."/>
            <person name="Crawford N.G."/>
            <person name="Densmore L.D."/>
            <person name="Drew J.C."/>
            <person name="Edwards S.V."/>
            <person name="Faircloth B.C."/>
            <person name="Fujita M.K."/>
            <person name="Greenwold M.J."/>
            <person name="Hoffmann F.G."/>
            <person name="Howard J.M."/>
            <person name="Iguchi T."/>
            <person name="Janes D.E."/>
            <person name="Khan S.Y."/>
            <person name="Kohno S."/>
            <person name="de Koning A.J."/>
            <person name="Lance S.L."/>
            <person name="McCarthy F.M."/>
            <person name="McCormack J.E."/>
            <person name="Merchant M.E."/>
            <person name="Peterson D.G."/>
            <person name="Pollock D.D."/>
            <person name="Pourmand N."/>
            <person name="Raney B.J."/>
            <person name="Roessler K.A."/>
            <person name="Sanford J.R."/>
            <person name="Sawyer R.H."/>
            <person name="Schmidt C.J."/>
            <person name="Triplett E.W."/>
            <person name="Tuberville T.D."/>
            <person name="Venegas-Anaya M."/>
            <person name="Howard J.T."/>
            <person name="Jarvis E.D."/>
            <person name="Guillette L.J.Jr."/>
            <person name="Glenn T.C."/>
            <person name="Green R.E."/>
            <person name="Ray D.A."/>
        </authorList>
    </citation>
    <scope>NUCLEOTIDE SEQUENCE [LARGE SCALE GENOMIC DNA]</scope>
    <source>
        <strain evidence="23">KSC_2009_1</strain>
    </source>
</reference>
<dbReference type="GO" id="GO:0005102">
    <property type="term" value="F:signaling receptor binding"/>
    <property type="evidence" value="ECO:0007669"/>
    <property type="project" value="TreeGrafter"/>
</dbReference>
<accession>A0A151NIE0</accession>
<dbReference type="GO" id="GO:0090263">
    <property type="term" value="P:positive regulation of canonical Wnt signaling pathway"/>
    <property type="evidence" value="ECO:0007669"/>
    <property type="project" value="TreeGrafter"/>
</dbReference>